<dbReference type="EMBL" id="CP129970">
    <property type="protein sequence ID" value="WMN06814.1"/>
    <property type="molecule type" value="Genomic_DNA"/>
</dbReference>
<evidence type="ECO:0000313" key="2">
    <source>
        <dbReference type="EMBL" id="WMN06814.1"/>
    </source>
</evidence>
<dbReference type="InterPro" id="IPR029767">
    <property type="entry name" value="WecB-like"/>
</dbReference>
<dbReference type="PANTHER" id="PTHR43174">
    <property type="entry name" value="UDP-N-ACETYLGLUCOSAMINE 2-EPIMERASE"/>
    <property type="match status" value="1"/>
</dbReference>
<dbReference type="Pfam" id="PF02350">
    <property type="entry name" value="Epimerase_2"/>
    <property type="match status" value="1"/>
</dbReference>
<dbReference type="GO" id="GO:0006047">
    <property type="term" value="P:UDP-N-acetylglucosamine metabolic process"/>
    <property type="evidence" value="ECO:0007669"/>
    <property type="project" value="InterPro"/>
</dbReference>
<dbReference type="Gene3D" id="3.40.50.2000">
    <property type="entry name" value="Glycogen Phosphorylase B"/>
    <property type="match status" value="2"/>
</dbReference>
<dbReference type="InterPro" id="IPR003331">
    <property type="entry name" value="UDP_GlcNAc_Epimerase_2_dom"/>
</dbReference>
<dbReference type="SUPFAM" id="SSF53756">
    <property type="entry name" value="UDP-Glycosyltransferase/glycogen phosphorylase"/>
    <property type="match status" value="1"/>
</dbReference>
<reference evidence="2" key="1">
    <citation type="submission" date="2023-08" db="EMBL/GenBank/DDBJ databases">
        <title>Comparative genomics and taxonomic characterization of three novel marine species of genus Marivirga.</title>
        <authorList>
            <person name="Muhammad N."/>
            <person name="Kim S.-G."/>
        </authorList>
    </citation>
    <scope>NUCLEOTIDE SEQUENCE [LARGE SCALE GENOMIC DNA]</scope>
    <source>
        <strain evidence="2">ABR2-2</strain>
    </source>
</reference>
<protein>
    <submittedName>
        <fullName evidence="2">UDP-N-acetylglucosamine 2-epimerase</fullName>
        <ecNumber evidence="2">3.2.1.183</ecNumber>
    </submittedName>
</protein>
<gene>
    <name evidence="2" type="primary">neuC</name>
    <name evidence="2" type="ORF">QYS48_18660</name>
</gene>
<evidence type="ECO:0000259" key="1">
    <source>
        <dbReference type="Pfam" id="PF02350"/>
    </source>
</evidence>
<feature type="domain" description="UDP-N-acetylglucosamine 2-epimerase" evidence="1">
    <location>
        <begin position="26"/>
        <end position="372"/>
    </location>
</feature>
<proteinExistence type="predicted"/>
<dbReference type="AlphaFoldDB" id="A0AA51RCR5"/>
<keyword evidence="3" id="KW-1185">Reference proteome</keyword>
<keyword evidence="2" id="KW-0326">Glycosidase</keyword>
<evidence type="ECO:0000313" key="3">
    <source>
        <dbReference type="Proteomes" id="UP001244443"/>
    </source>
</evidence>
<name>A0AA51RCR5_9BACT</name>
<dbReference type="Proteomes" id="UP001244443">
    <property type="component" value="Chromosome"/>
</dbReference>
<dbReference type="EC" id="3.2.1.183" evidence="2"/>
<dbReference type="InterPro" id="IPR020004">
    <property type="entry name" value="UDP-GlcNAc_Epase"/>
</dbReference>
<accession>A0AA51RCR5</accession>
<dbReference type="NCBIfam" id="TIGR03568">
    <property type="entry name" value="NeuC_NnaA"/>
    <property type="match status" value="1"/>
</dbReference>
<dbReference type="RefSeq" id="WP_308356779.1">
    <property type="nucleotide sequence ID" value="NZ_CP129970.2"/>
</dbReference>
<organism evidence="2 3">
    <name type="scientific">Marivirga arenosa</name>
    <dbReference type="NCBI Taxonomy" id="3059076"/>
    <lineage>
        <taxon>Bacteria</taxon>
        <taxon>Pseudomonadati</taxon>
        <taxon>Bacteroidota</taxon>
        <taxon>Cytophagia</taxon>
        <taxon>Cytophagales</taxon>
        <taxon>Marivirgaceae</taxon>
        <taxon>Marivirga</taxon>
    </lineage>
</organism>
<dbReference type="PANTHER" id="PTHR43174:SF3">
    <property type="entry name" value="UDP-N-ACETYLGLUCOSAMINE 2-EPIMERASE"/>
    <property type="match status" value="1"/>
</dbReference>
<dbReference type="GO" id="GO:0004553">
    <property type="term" value="F:hydrolase activity, hydrolyzing O-glycosyl compounds"/>
    <property type="evidence" value="ECO:0007669"/>
    <property type="project" value="InterPro"/>
</dbReference>
<keyword evidence="2" id="KW-0378">Hydrolase</keyword>
<sequence length="388" mass="43970">MMKKRKIIAVTGARSEYDLMFSIYEKLNQRDDIDFSIIITGPHLSEKYGLTAEYIERDHFRISEKIYSLLDSDQKLARIASIGNQIPLLVQTLSREKPDIVLVAGDREEAISVSMSCAFMDIAVAHFFGGDIAKDGNIDNSVRYATSKFAHLHFTTLEEHKKNLLKLGEEDWRITVMGNPALDRFLAIETVSKNDVLKHFGISEDKDYCVLIQHSIITEVEEQRKRILITLEAIAESGYFCFINYPNSDAGSSEIIRAYDEYIMKYPKQFKVFKNLDRLQYVNLLRNADFLLGNSSSGLLEAPSLGLAAINIGSRQRGRVHGDNVIFVDNNKDQIVKAIDFVNTNEEYLAKVAKKQNPYGDGNSAEKAVEVLTSVEINKNLIYKNITY</sequence>